<sequence length="147" mass="16515">MNAEPLHQNEMVTYQERLRARLDIDPGDLEATFARLFPDDITQAAAINTAISDLFLMIYAPGIYFDPVKVQALLPELLPPKRIRHAPFLLWSDINLICIARTDVSQVFIEDERTPSHVVNALLYLSQAALPPTIEIGPSRGVVRPQL</sequence>
<gene>
    <name evidence="1" type="ORF">PsorP6_006600</name>
</gene>
<comment type="caution">
    <text evidence="1">The sequence shown here is derived from an EMBL/GenBank/DDBJ whole genome shotgun (WGS) entry which is preliminary data.</text>
</comment>
<accession>A0ACC0W4N2</accession>
<protein>
    <submittedName>
        <fullName evidence="1">Uncharacterized protein</fullName>
    </submittedName>
</protein>
<evidence type="ECO:0000313" key="1">
    <source>
        <dbReference type="EMBL" id="KAI9913063.1"/>
    </source>
</evidence>
<keyword evidence="2" id="KW-1185">Reference proteome</keyword>
<reference evidence="1 2" key="1">
    <citation type="journal article" date="2022" name="bioRxiv">
        <title>The genome of the oomycete Peronosclerospora sorghi, a cosmopolitan pathogen of maize and sorghum, is inflated with dispersed pseudogenes.</title>
        <authorList>
            <person name="Fletcher K."/>
            <person name="Martin F."/>
            <person name="Isakeit T."/>
            <person name="Cavanaugh K."/>
            <person name="Magill C."/>
            <person name="Michelmore R."/>
        </authorList>
    </citation>
    <scope>NUCLEOTIDE SEQUENCE [LARGE SCALE GENOMIC DNA]</scope>
    <source>
        <strain evidence="1">P6</strain>
    </source>
</reference>
<evidence type="ECO:0000313" key="2">
    <source>
        <dbReference type="Proteomes" id="UP001163321"/>
    </source>
</evidence>
<dbReference type="EMBL" id="CM047583">
    <property type="protein sequence ID" value="KAI9913063.1"/>
    <property type="molecule type" value="Genomic_DNA"/>
</dbReference>
<name>A0ACC0W4N2_9STRA</name>
<organism evidence="1 2">
    <name type="scientific">Peronosclerospora sorghi</name>
    <dbReference type="NCBI Taxonomy" id="230839"/>
    <lineage>
        <taxon>Eukaryota</taxon>
        <taxon>Sar</taxon>
        <taxon>Stramenopiles</taxon>
        <taxon>Oomycota</taxon>
        <taxon>Peronosporomycetes</taxon>
        <taxon>Peronosporales</taxon>
        <taxon>Peronosporaceae</taxon>
        <taxon>Peronosclerospora</taxon>
    </lineage>
</organism>
<proteinExistence type="predicted"/>
<dbReference type="Proteomes" id="UP001163321">
    <property type="component" value="Chromosome 4"/>
</dbReference>